<dbReference type="RefSeq" id="WP_134752924.1">
    <property type="nucleotide sequence ID" value="NZ_CP038149.1"/>
</dbReference>
<feature type="signal peptide" evidence="1">
    <location>
        <begin position="1"/>
        <end position="18"/>
    </location>
</feature>
<evidence type="ECO:0000313" key="2">
    <source>
        <dbReference type="EMBL" id="QBQ99828.1"/>
    </source>
</evidence>
<keyword evidence="3" id="KW-1185">Reference proteome</keyword>
<evidence type="ECO:0000256" key="1">
    <source>
        <dbReference type="SAM" id="SignalP"/>
    </source>
</evidence>
<organism evidence="2 3">
    <name type="scientific">Paraburkholderia pallida</name>
    <dbReference type="NCBI Taxonomy" id="2547399"/>
    <lineage>
        <taxon>Bacteria</taxon>
        <taxon>Pseudomonadati</taxon>
        <taxon>Pseudomonadota</taxon>
        <taxon>Betaproteobacteria</taxon>
        <taxon>Burkholderiales</taxon>
        <taxon>Burkholderiaceae</taxon>
        <taxon>Paraburkholderia</taxon>
    </lineage>
</organism>
<keyword evidence="1" id="KW-0732">Signal</keyword>
<evidence type="ECO:0000313" key="3">
    <source>
        <dbReference type="Proteomes" id="UP000295727"/>
    </source>
</evidence>
<reference evidence="2 3" key="1">
    <citation type="submission" date="2019-03" db="EMBL/GenBank/DDBJ databases">
        <title>Paraburkholderia sp. 7MH5, isolated from subtropical forest soil.</title>
        <authorList>
            <person name="Gao Z.-H."/>
            <person name="Qiu L.-H."/>
        </authorList>
    </citation>
    <scope>NUCLEOTIDE SEQUENCE [LARGE SCALE GENOMIC DNA]</scope>
    <source>
        <strain evidence="2 3">7MH5</strain>
    </source>
</reference>
<feature type="chain" id="PRO_5020878889" evidence="1">
    <location>
        <begin position="19"/>
        <end position="79"/>
    </location>
</feature>
<dbReference type="Proteomes" id="UP000295727">
    <property type="component" value="Chromosome 2"/>
</dbReference>
<gene>
    <name evidence="2" type="ORF">E1956_22090</name>
</gene>
<dbReference type="AlphaFoldDB" id="A0A4P7CUN5"/>
<protein>
    <submittedName>
        <fullName evidence="2">Uncharacterized protein</fullName>
    </submittedName>
</protein>
<accession>A0A4P7CUN5</accession>
<sequence>MKLALLVLPAILPVIALAAQPDQGSTVKTERVSASANVQEKPAADSDVIIYGGNDSLPISKKKCLAVDKNGFCTKWDSD</sequence>
<name>A0A4P7CUN5_9BURK</name>
<dbReference type="EMBL" id="CP038149">
    <property type="protein sequence ID" value="QBQ99828.1"/>
    <property type="molecule type" value="Genomic_DNA"/>
</dbReference>
<proteinExistence type="predicted"/>
<dbReference type="KEGG" id="ppai:E1956_22090"/>